<accession>A0A0G4NSR3</accession>
<evidence type="ECO:0000256" key="1">
    <source>
        <dbReference type="SAM" id="MobiDB-lite"/>
    </source>
</evidence>
<feature type="compositionally biased region" description="Basic and acidic residues" evidence="1">
    <location>
        <begin position="261"/>
        <end position="272"/>
    </location>
</feature>
<evidence type="ECO:0000313" key="3">
    <source>
        <dbReference type="Proteomes" id="UP000053732"/>
    </source>
</evidence>
<keyword evidence="3" id="KW-1185">Reference proteome</keyword>
<dbReference type="AlphaFoldDB" id="A0A0G4NSR3"/>
<protein>
    <submittedName>
        <fullName evidence="2">Str. FM013</fullName>
    </submittedName>
</protein>
<organism evidence="2 3">
    <name type="scientific">Penicillium camemberti (strain FM 013)</name>
    <dbReference type="NCBI Taxonomy" id="1429867"/>
    <lineage>
        <taxon>Eukaryota</taxon>
        <taxon>Fungi</taxon>
        <taxon>Dikarya</taxon>
        <taxon>Ascomycota</taxon>
        <taxon>Pezizomycotina</taxon>
        <taxon>Eurotiomycetes</taxon>
        <taxon>Eurotiomycetidae</taxon>
        <taxon>Eurotiales</taxon>
        <taxon>Aspergillaceae</taxon>
        <taxon>Penicillium</taxon>
    </lineage>
</organism>
<gene>
    <name evidence="2" type="ORF">PCAMFM013_S001g000032</name>
</gene>
<reference evidence="2 3" key="1">
    <citation type="journal article" date="2014" name="Nat. Commun.">
        <title>Multiple recent horizontal transfers of a large genomic region in cheese making fungi.</title>
        <authorList>
            <person name="Cheeseman K."/>
            <person name="Ropars J."/>
            <person name="Renault P."/>
            <person name="Dupont J."/>
            <person name="Gouzy J."/>
            <person name="Branca A."/>
            <person name="Abraham A.L."/>
            <person name="Ceppi M."/>
            <person name="Conseiller E."/>
            <person name="Debuchy R."/>
            <person name="Malagnac F."/>
            <person name="Goarin A."/>
            <person name="Silar P."/>
            <person name="Lacoste S."/>
            <person name="Sallet E."/>
            <person name="Bensimon A."/>
            <person name="Giraud T."/>
            <person name="Brygoo Y."/>
        </authorList>
    </citation>
    <scope>NUCLEOTIDE SEQUENCE [LARGE SCALE GENOMIC DNA]</scope>
    <source>
        <strain evidence="3">FM 013</strain>
    </source>
</reference>
<dbReference type="EMBL" id="HG793134">
    <property type="protein sequence ID" value="CRL17072.1"/>
    <property type="molecule type" value="Genomic_DNA"/>
</dbReference>
<sequence length="272" mass="30813">MAEPQSAKSARSNSIVYADTTAPLAEELSQRVQELDPQSIANILAYAAGIHPDVMYMVDQAIHVTREREQNSILNFDQESSDVWKSINITHRYKRSEAQYDISDLVANEVLDTIESITECCGRFANPQTRLNGLSALRKIGKTIALSTNDTLGREVQESFQSDASLVDGMVKIVNFMTPDEVRAIIEHKSNPNALWSKLQELEELAQNECIHPGIEEVLNLLDPARDEYEEEIYEEEGEGEGEDDDEKELDEEEDEDEDDVHQAQHESHLWH</sequence>
<name>A0A0G4NSR3_PENC3</name>
<feature type="region of interest" description="Disordered" evidence="1">
    <location>
        <begin position="225"/>
        <end position="272"/>
    </location>
</feature>
<dbReference type="Proteomes" id="UP000053732">
    <property type="component" value="Unassembled WGS sequence"/>
</dbReference>
<evidence type="ECO:0000313" key="2">
    <source>
        <dbReference type="EMBL" id="CRL17072.1"/>
    </source>
</evidence>
<feature type="compositionally biased region" description="Acidic residues" evidence="1">
    <location>
        <begin position="228"/>
        <end position="260"/>
    </location>
</feature>
<proteinExistence type="predicted"/>